<dbReference type="EMBL" id="QKKU01000047">
    <property type="protein sequence ID" value="RBM68684.1"/>
    <property type="molecule type" value="Genomic_DNA"/>
</dbReference>
<dbReference type="PANTHER" id="PTHR40396:SF1">
    <property type="entry name" value="ATPASE AAA-TYPE CORE DOMAIN-CONTAINING PROTEIN"/>
    <property type="match status" value="1"/>
</dbReference>
<comment type="caution">
    <text evidence="2">The sequence shown here is derived from an EMBL/GenBank/DDBJ whole genome shotgun (WGS) entry which is preliminary data.</text>
</comment>
<reference evidence="2 3" key="1">
    <citation type="submission" date="2018-06" db="EMBL/GenBank/DDBJ databases">
        <title>Draft genome sequences of nine Vibrio sp. clinical isolates from across the United States representing the closest known relative of Vibrio cholerae.</title>
        <authorList>
            <person name="Islam M.T."/>
            <person name="Liang K."/>
            <person name="Im M.S."/>
            <person name="Winkjer J."/>
            <person name="Busby S."/>
            <person name="Batra D."/>
            <person name="Rowe L."/>
            <person name="Tarr C.L."/>
            <person name="Boucher Y."/>
        </authorList>
    </citation>
    <scope>NUCLEOTIDE SEQUENCE [LARGE SCALE GENOMIC DNA]</scope>
    <source>
        <strain evidence="2 3">2017V-1110</strain>
    </source>
</reference>
<dbReference type="AlphaFoldDB" id="A0ABD7FWK6"/>
<feature type="domain" description="ATPase AAA-type core" evidence="1">
    <location>
        <begin position="271"/>
        <end position="400"/>
    </location>
</feature>
<protein>
    <recommendedName>
        <fullName evidence="1">ATPase AAA-type core domain-containing protein</fullName>
    </recommendedName>
</protein>
<gene>
    <name evidence="2" type="ORF">DLR72_07670</name>
</gene>
<dbReference type="PANTHER" id="PTHR40396">
    <property type="entry name" value="ATPASE-LIKE PROTEIN"/>
    <property type="match status" value="1"/>
</dbReference>
<sequence>MVLVMLVYFSVDNYKSINERLELNLRAAPRLRRFPHHTFTPSKDKSLKVLRNAVIYGGNASGKSNIVKAIKTAQAMVVGSHGEKKPLKVEPFKLTRNIKDETSFYFEFVHNGSLWGFGFAISQNKILNEYLYRLDKDDEFCIYERLLNDQNGYDLNTDIDAFSDLPKEIVEDLKRLIKYSSNEELFIREAYEKNYTSKLGNVGRYFIPLISFFHYQLIVIFPHTFYGGLGRDLTSENDSLCNYIDLIKNFDTGVSQVKAELTNISIFPKDLVEEILDTLEERDAVCFHTYNNEEYRFELSDGELVVSKIVAIHELPDGSKIPFKLEDESDGTRRILDLLPALSNRQSSDDDNNFTYIIDEFDRSLHPNLSRAFLEAFLNDGVANPQDQMIVTTHESSLLDNKLLRRDEIWFVQKEDDHSSSLYSLNDYSPRFDKDIRSAYLSGIYGAVPHITRVKDGKCS</sequence>
<dbReference type="Gene3D" id="3.40.50.300">
    <property type="entry name" value="P-loop containing nucleotide triphosphate hydrolases"/>
    <property type="match status" value="1"/>
</dbReference>
<evidence type="ECO:0000259" key="1">
    <source>
        <dbReference type="Pfam" id="PF13304"/>
    </source>
</evidence>
<dbReference type="Pfam" id="PF13304">
    <property type="entry name" value="AAA_21"/>
    <property type="match status" value="2"/>
</dbReference>
<evidence type="ECO:0000313" key="3">
    <source>
        <dbReference type="Proteomes" id="UP000252199"/>
    </source>
</evidence>
<proteinExistence type="predicted"/>
<dbReference type="SUPFAM" id="SSF52540">
    <property type="entry name" value="P-loop containing nucleoside triphosphate hydrolases"/>
    <property type="match status" value="1"/>
</dbReference>
<dbReference type="InterPro" id="IPR027417">
    <property type="entry name" value="P-loop_NTPase"/>
</dbReference>
<evidence type="ECO:0000313" key="2">
    <source>
        <dbReference type="EMBL" id="RBM68684.1"/>
    </source>
</evidence>
<organism evidence="2 3">
    <name type="scientific">Vibrio paracholerae</name>
    <dbReference type="NCBI Taxonomy" id="650003"/>
    <lineage>
        <taxon>Bacteria</taxon>
        <taxon>Pseudomonadati</taxon>
        <taxon>Pseudomonadota</taxon>
        <taxon>Gammaproteobacteria</taxon>
        <taxon>Vibrionales</taxon>
        <taxon>Vibrionaceae</taxon>
        <taxon>Vibrio</taxon>
    </lineage>
</organism>
<name>A0ABD7FWK6_9VIBR</name>
<accession>A0ABD7FWK6</accession>
<dbReference type="InterPro" id="IPR003959">
    <property type="entry name" value="ATPase_AAA_core"/>
</dbReference>
<feature type="domain" description="ATPase AAA-type core" evidence="1">
    <location>
        <begin position="53"/>
        <end position="181"/>
    </location>
</feature>
<dbReference type="Proteomes" id="UP000252199">
    <property type="component" value="Unassembled WGS sequence"/>
</dbReference>